<sequence length="44" mass="5259">MIIANLQNGTGFLMIMSEIMELMRKLDIQYLLLIYKYNSKEDFL</sequence>
<reference evidence="1 2" key="1">
    <citation type="submission" date="2021-01" db="EMBL/GenBank/DDBJ databases">
        <title>Genomic Encyclopedia of Type Strains, Phase IV (KMG-IV): sequencing the most valuable type-strain genomes for metagenomic binning, comparative biology and taxonomic classification.</title>
        <authorList>
            <person name="Goeker M."/>
        </authorList>
    </citation>
    <scope>NUCLEOTIDE SEQUENCE [LARGE SCALE GENOMIC DNA]</scope>
    <source>
        <strain evidence="1 2">DSM 24834</strain>
    </source>
</reference>
<evidence type="ECO:0000313" key="2">
    <source>
        <dbReference type="Proteomes" id="UP001646157"/>
    </source>
</evidence>
<keyword evidence="2" id="KW-1185">Reference proteome</keyword>
<protein>
    <submittedName>
        <fullName evidence="1">Uncharacterized protein</fullName>
    </submittedName>
</protein>
<gene>
    <name evidence="1" type="ORF">JOC86_004696</name>
</gene>
<comment type="caution">
    <text evidence="1">The sequence shown here is derived from an EMBL/GenBank/DDBJ whole genome shotgun (WGS) entry which is preliminary data.</text>
</comment>
<accession>A0ABS2NJS7</accession>
<dbReference type="Proteomes" id="UP001646157">
    <property type="component" value="Unassembled WGS sequence"/>
</dbReference>
<organism evidence="1 2">
    <name type="scientific">Rossellomorea pakistanensis</name>
    <dbReference type="NCBI Taxonomy" id="992288"/>
    <lineage>
        <taxon>Bacteria</taxon>
        <taxon>Bacillati</taxon>
        <taxon>Bacillota</taxon>
        <taxon>Bacilli</taxon>
        <taxon>Bacillales</taxon>
        <taxon>Bacillaceae</taxon>
        <taxon>Rossellomorea</taxon>
    </lineage>
</organism>
<evidence type="ECO:0000313" key="1">
    <source>
        <dbReference type="EMBL" id="MBM7588121.1"/>
    </source>
</evidence>
<name>A0ABS2NJS7_9BACI</name>
<dbReference type="EMBL" id="JAFBDZ010000007">
    <property type="protein sequence ID" value="MBM7588121.1"/>
    <property type="molecule type" value="Genomic_DNA"/>
</dbReference>
<proteinExistence type="predicted"/>